<feature type="compositionally biased region" description="Polar residues" evidence="1">
    <location>
        <begin position="152"/>
        <end position="169"/>
    </location>
</feature>
<name>A0A6J7J4P5_9ZZZZ</name>
<protein>
    <submittedName>
        <fullName evidence="2">Unannotated protein</fullName>
    </submittedName>
</protein>
<feature type="region of interest" description="Disordered" evidence="1">
    <location>
        <begin position="21"/>
        <end position="44"/>
    </location>
</feature>
<evidence type="ECO:0000313" key="2">
    <source>
        <dbReference type="EMBL" id="CAB4937462.1"/>
    </source>
</evidence>
<dbReference type="EMBL" id="CAFBNB010000201">
    <property type="protein sequence ID" value="CAB4937462.1"/>
    <property type="molecule type" value="Genomic_DNA"/>
</dbReference>
<reference evidence="2" key="1">
    <citation type="submission" date="2020-05" db="EMBL/GenBank/DDBJ databases">
        <authorList>
            <person name="Chiriac C."/>
            <person name="Salcher M."/>
            <person name="Ghai R."/>
            <person name="Kavagutti S V."/>
        </authorList>
    </citation>
    <scope>NUCLEOTIDE SEQUENCE</scope>
</reference>
<dbReference type="AlphaFoldDB" id="A0A6J7J4P5"/>
<sequence length="196" mass="19874">MPGSMSSKSARVPPYFSCTASRCSGGPGGTSSPRLPTPATGPSPWTFVATEAQTTRPTATTLQLRPPMPPECSAVWACRRPMSSGTAGAPSVHGRWRCSRPISSAASSRSPCRTPGPCAVISCARASGPPSATCSTSRCHFSPSGPCGVRTGTASRSSCGGGRRQQTGSIRRPRSTAPPSCAGPLPTPPSSTTGGR</sequence>
<accession>A0A6J7J4P5</accession>
<proteinExistence type="predicted"/>
<organism evidence="2">
    <name type="scientific">freshwater metagenome</name>
    <dbReference type="NCBI Taxonomy" id="449393"/>
    <lineage>
        <taxon>unclassified sequences</taxon>
        <taxon>metagenomes</taxon>
        <taxon>ecological metagenomes</taxon>
    </lineage>
</organism>
<evidence type="ECO:0000256" key="1">
    <source>
        <dbReference type="SAM" id="MobiDB-lite"/>
    </source>
</evidence>
<gene>
    <name evidence="2" type="ORF">UFOPK3720_01067</name>
</gene>
<feature type="region of interest" description="Disordered" evidence="1">
    <location>
        <begin position="144"/>
        <end position="196"/>
    </location>
</feature>